<dbReference type="InterPro" id="IPR050266">
    <property type="entry name" value="AB_hydrolase_sf"/>
</dbReference>
<dbReference type="RefSeq" id="WP_244519574.1">
    <property type="nucleotide sequence ID" value="NZ_FNIT01000004.1"/>
</dbReference>
<dbReference type="EMBL" id="FNIT01000004">
    <property type="protein sequence ID" value="SDO16782.1"/>
    <property type="molecule type" value="Genomic_DNA"/>
</dbReference>
<dbReference type="InterPro" id="IPR000073">
    <property type="entry name" value="AB_hydrolase_1"/>
</dbReference>
<evidence type="ECO:0000259" key="1">
    <source>
        <dbReference type="Pfam" id="PF00561"/>
    </source>
</evidence>
<dbReference type="STRING" id="1166073.SAMN05192530_10428"/>
<feature type="domain" description="AB hydrolase-1" evidence="1">
    <location>
        <begin position="26"/>
        <end position="259"/>
    </location>
</feature>
<dbReference type="PRINTS" id="PR00111">
    <property type="entry name" value="ABHYDROLASE"/>
</dbReference>
<protein>
    <submittedName>
        <fullName evidence="2">3-oxoadipate enol-lactonase/2-hydroxymuconate-semialdehyde hydrolase</fullName>
    </submittedName>
</protein>
<accession>A0A1H0HCB8</accession>
<sequence length="275" mass="29454">MGRLRIGDIEVAFEDTADASPSGPSPLLLLHGAVQSRRIWRTQIDALALGRRVIAPDLRGHGETTLGTARLDVERLAWDALGLLDALGIRYASVCGLSLGGMVALEMAERAPSRLHALALANTPTSLTSTGWLRRLVDGLDPQDLLPLVIRLLGGERSARIGLTLASRIIGPHWVGAAARRHFIEGFRTMSPRAIHVTYRAIVEARAADVGHLACPTLLIAGRHDAPSILSQTADLAAELPDANLRTIPAGHVSLLDDPVRFNHLLAEFLEAHGA</sequence>
<proteinExistence type="predicted"/>
<dbReference type="Proteomes" id="UP000198793">
    <property type="component" value="Unassembled WGS sequence"/>
</dbReference>
<gene>
    <name evidence="2" type="ORF">SAMN05192530_10428</name>
</gene>
<dbReference type="GO" id="GO:0016787">
    <property type="term" value="F:hydrolase activity"/>
    <property type="evidence" value="ECO:0007669"/>
    <property type="project" value="UniProtKB-KW"/>
</dbReference>
<dbReference type="SUPFAM" id="SSF53474">
    <property type="entry name" value="alpha/beta-Hydrolases"/>
    <property type="match status" value="1"/>
</dbReference>
<dbReference type="InterPro" id="IPR029058">
    <property type="entry name" value="AB_hydrolase_fold"/>
</dbReference>
<evidence type="ECO:0000313" key="2">
    <source>
        <dbReference type="EMBL" id="SDO16782.1"/>
    </source>
</evidence>
<dbReference type="Gene3D" id="3.40.50.1820">
    <property type="entry name" value="alpha/beta hydrolase"/>
    <property type="match status" value="1"/>
</dbReference>
<dbReference type="PANTHER" id="PTHR43798">
    <property type="entry name" value="MONOACYLGLYCEROL LIPASE"/>
    <property type="match status" value="1"/>
</dbReference>
<name>A0A1H0HCB8_9HYPH</name>
<reference evidence="2 3" key="1">
    <citation type="submission" date="2016-10" db="EMBL/GenBank/DDBJ databases">
        <authorList>
            <person name="de Groot N.N."/>
        </authorList>
    </citation>
    <scope>NUCLEOTIDE SEQUENCE [LARGE SCALE GENOMIC DNA]</scope>
    <source>
        <strain evidence="3">L7-484,KACC 16230,DSM 25025</strain>
    </source>
</reference>
<keyword evidence="2" id="KW-0378">Hydrolase</keyword>
<evidence type="ECO:0000313" key="3">
    <source>
        <dbReference type="Proteomes" id="UP000198793"/>
    </source>
</evidence>
<dbReference type="Pfam" id="PF00561">
    <property type="entry name" value="Abhydrolase_1"/>
    <property type="match status" value="1"/>
</dbReference>
<keyword evidence="3" id="KW-1185">Reference proteome</keyword>
<dbReference type="AlphaFoldDB" id="A0A1H0HCB8"/>
<organism evidence="2 3">
    <name type="scientific">Aureimonas jatrophae</name>
    <dbReference type="NCBI Taxonomy" id="1166073"/>
    <lineage>
        <taxon>Bacteria</taxon>
        <taxon>Pseudomonadati</taxon>
        <taxon>Pseudomonadota</taxon>
        <taxon>Alphaproteobacteria</taxon>
        <taxon>Hyphomicrobiales</taxon>
        <taxon>Aurantimonadaceae</taxon>
        <taxon>Aureimonas</taxon>
    </lineage>
</organism>